<dbReference type="EMBL" id="WIXE01020502">
    <property type="protein sequence ID" value="KAK5969166.1"/>
    <property type="molecule type" value="Genomic_DNA"/>
</dbReference>
<comment type="caution">
    <text evidence="2">The sequence shown here is derived from an EMBL/GenBank/DDBJ whole genome shotgun (WGS) entry which is preliminary data.</text>
</comment>
<keyword evidence="3" id="KW-1185">Reference proteome</keyword>
<accession>A0AAN8IDH2</accession>
<feature type="compositionally biased region" description="Polar residues" evidence="1">
    <location>
        <begin position="41"/>
        <end position="53"/>
    </location>
</feature>
<reference evidence="2 3" key="1">
    <citation type="submission" date="2019-10" db="EMBL/GenBank/DDBJ databases">
        <title>Assembly and Annotation for the nematode Trichostrongylus colubriformis.</title>
        <authorList>
            <person name="Martin J."/>
        </authorList>
    </citation>
    <scope>NUCLEOTIDE SEQUENCE [LARGE SCALE GENOMIC DNA]</scope>
    <source>
        <strain evidence="2">G859</strain>
        <tissue evidence="2">Whole worm</tissue>
    </source>
</reference>
<evidence type="ECO:0000256" key="1">
    <source>
        <dbReference type="SAM" id="MobiDB-lite"/>
    </source>
</evidence>
<protein>
    <submittedName>
        <fullName evidence="2">Uncharacterized protein</fullName>
    </submittedName>
</protein>
<gene>
    <name evidence="2" type="ORF">GCK32_007004</name>
</gene>
<organism evidence="2 3">
    <name type="scientific">Trichostrongylus colubriformis</name>
    <name type="common">Black scour worm</name>
    <dbReference type="NCBI Taxonomy" id="6319"/>
    <lineage>
        <taxon>Eukaryota</taxon>
        <taxon>Metazoa</taxon>
        <taxon>Ecdysozoa</taxon>
        <taxon>Nematoda</taxon>
        <taxon>Chromadorea</taxon>
        <taxon>Rhabditida</taxon>
        <taxon>Rhabditina</taxon>
        <taxon>Rhabditomorpha</taxon>
        <taxon>Strongyloidea</taxon>
        <taxon>Trichostrongylidae</taxon>
        <taxon>Trichostrongylus</taxon>
    </lineage>
</organism>
<dbReference type="AlphaFoldDB" id="A0AAN8IDH2"/>
<evidence type="ECO:0000313" key="3">
    <source>
        <dbReference type="Proteomes" id="UP001331761"/>
    </source>
</evidence>
<dbReference type="Proteomes" id="UP001331761">
    <property type="component" value="Unassembled WGS sequence"/>
</dbReference>
<proteinExistence type="predicted"/>
<sequence length="67" mass="7550">MKLEAAPVNLVARSERDDRGTPRQSHQRPSSPLRRRGGRQDNPTLNNDVTTSMEQKDAQIAALLKRN</sequence>
<feature type="region of interest" description="Disordered" evidence="1">
    <location>
        <begin position="1"/>
        <end position="57"/>
    </location>
</feature>
<evidence type="ECO:0000313" key="2">
    <source>
        <dbReference type="EMBL" id="KAK5969166.1"/>
    </source>
</evidence>
<feature type="non-terminal residue" evidence="2">
    <location>
        <position position="67"/>
    </location>
</feature>
<name>A0AAN8IDH2_TRICO</name>